<keyword evidence="4" id="KW-0808">Transferase</keyword>
<organism evidence="8 9">
    <name type="scientific">Deinococcus arcticus</name>
    <dbReference type="NCBI Taxonomy" id="2136176"/>
    <lineage>
        <taxon>Bacteria</taxon>
        <taxon>Thermotogati</taxon>
        <taxon>Deinococcota</taxon>
        <taxon>Deinococci</taxon>
        <taxon>Deinococcales</taxon>
        <taxon>Deinococcaceae</taxon>
        <taxon>Deinococcus</taxon>
    </lineage>
</organism>
<dbReference type="Proteomes" id="UP000240317">
    <property type="component" value="Unassembled WGS sequence"/>
</dbReference>
<evidence type="ECO:0000256" key="3">
    <source>
        <dbReference type="ARBA" id="ARBA00022553"/>
    </source>
</evidence>
<dbReference type="InterPro" id="IPR050736">
    <property type="entry name" value="Sensor_HK_Regulatory"/>
</dbReference>
<keyword evidence="6" id="KW-0902">Two-component regulatory system</keyword>
<dbReference type="EC" id="2.7.13.3" evidence="2"/>
<reference evidence="8 9" key="1">
    <citation type="submission" date="2018-03" db="EMBL/GenBank/DDBJ databases">
        <title>Draft genome of Deinococcus sp. OD32.</title>
        <authorList>
            <person name="Wang X.-P."/>
            <person name="Du Z.-J."/>
        </authorList>
    </citation>
    <scope>NUCLEOTIDE SEQUENCE [LARGE SCALE GENOMIC DNA]</scope>
    <source>
        <strain evidence="8 9">OD32</strain>
    </source>
</reference>
<comment type="caution">
    <text evidence="8">The sequence shown here is derived from an EMBL/GenBank/DDBJ whole genome shotgun (WGS) entry which is preliminary data.</text>
</comment>
<keyword evidence="9" id="KW-1185">Reference proteome</keyword>
<dbReference type="Gene3D" id="3.30.565.10">
    <property type="entry name" value="Histidine kinase-like ATPase, C-terminal domain"/>
    <property type="match status" value="1"/>
</dbReference>
<evidence type="ECO:0000256" key="4">
    <source>
        <dbReference type="ARBA" id="ARBA00022679"/>
    </source>
</evidence>
<comment type="catalytic activity">
    <reaction evidence="1">
        <text>ATP + protein L-histidine = ADP + protein N-phospho-L-histidine.</text>
        <dbReference type="EC" id="2.7.13.3"/>
    </reaction>
</comment>
<name>A0A2T3WB92_9DEIO</name>
<dbReference type="SUPFAM" id="SSF47384">
    <property type="entry name" value="Homodimeric domain of signal transducing histidine kinase"/>
    <property type="match status" value="1"/>
</dbReference>
<dbReference type="InterPro" id="IPR004358">
    <property type="entry name" value="Sig_transdc_His_kin-like_C"/>
</dbReference>
<accession>A0A2T3WB92</accession>
<dbReference type="InterPro" id="IPR003661">
    <property type="entry name" value="HisK_dim/P_dom"/>
</dbReference>
<dbReference type="Gene3D" id="1.10.287.130">
    <property type="match status" value="1"/>
</dbReference>
<keyword evidence="5 8" id="KW-0418">Kinase</keyword>
<dbReference type="SUPFAM" id="SSF55874">
    <property type="entry name" value="ATPase domain of HSP90 chaperone/DNA topoisomerase II/histidine kinase"/>
    <property type="match status" value="1"/>
</dbReference>
<dbReference type="CDD" id="cd00075">
    <property type="entry name" value="HATPase"/>
    <property type="match status" value="1"/>
</dbReference>
<evidence type="ECO:0000256" key="2">
    <source>
        <dbReference type="ARBA" id="ARBA00012438"/>
    </source>
</evidence>
<dbReference type="Pfam" id="PF02518">
    <property type="entry name" value="HATPase_c"/>
    <property type="match status" value="1"/>
</dbReference>
<evidence type="ECO:0000259" key="7">
    <source>
        <dbReference type="PROSITE" id="PS50109"/>
    </source>
</evidence>
<dbReference type="EMBL" id="PYSV01000003">
    <property type="protein sequence ID" value="PTA69178.1"/>
    <property type="molecule type" value="Genomic_DNA"/>
</dbReference>
<evidence type="ECO:0000256" key="5">
    <source>
        <dbReference type="ARBA" id="ARBA00022777"/>
    </source>
</evidence>
<dbReference type="InterPro" id="IPR036890">
    <property type="entry name" value="HATPase_C_sf"/>
</dbReference>
<feature type="domain" description="Histidine kinase" evidence="7">
    <location>
        <begin position="252"/>
        <end position="464"/>
    </location>
</feature>
<dbReference type="PROSITE" id="PS50109">
    <property type="entry name" value="HIS_KIN"/>
    <property type="match status" value="1"/>
</dbReference>
<dbReference type="SMART" id="SM00387">
    <property type="entry name" value="HATPase_c"/>
    <property type="match status" value="1"/>
</dbReference>
<gene>
    <name evidence="8" type="ORF">C8263_04600</name>
</gene>
<dbReference type="PRINTS" id="PR00344">
    <property type="entry name" value="BCTRLSENSOR"/>
</dbReference>
<dbReference type="SMART" id="SM00388">
    <property type="entry name" value="HisKA"/>
    <property type="match status" value="1"/>
</dbReference>
<dbReference type="PANTHER" id="PTHR43711:SF1">
    <property type="entry name" value="HISTIDINE KINASE 1"/>
    <property type="match status" value="1"/>
</dbReference>
<sequence length="465" mass="49093">MLTPSGLVVGTLLSAPVALSALGGTRRTTLQLLGVAMAGNLLAMVVNALRDGLTPNDLGNRAVSMLAALLVGGLTLRAREASLRAARLEEESRRLARERALRVLVETVSGPYGQAEFVARAAQALRELTGAASVEIGRVDRAVLRAPHALAPAGGPGRLGTRLPLDVLARPPGSTQVWAVNGGDTLLSRLTRPHEQDLLLIVTGAAAPPDVLAEAVQTLQPLLDRTALLDDLQERQAQLQARGEVLQDLVYAFSHDLRTPLMANAVNMRAALRGAYGPLPEAYRATLHNGLDANGALLALADQLLLVAKYESGDAQDEARSVALRDVVLGVVTQVEPRAQARGVTLEPVLEGVRVRGQAHDLRRAVQNLLDNAARFAPPGSTVQIRLRRDGDEAALSVLDGGPGVPPGREATLFQRFRAGGAGGGTGLGLYLTRRIAEAHGGRVTYTRTARAQSVFTLTLPLEDL</sequence>
<proteinExistence type="predicted"/>
<dbReference type="InterPro" id="IPR003594">
    <property type="entry name" value="HATPase_dom"/>
</dbReference>
<evidence type="ECO:0000313" key="8">
    <source>
        <dbReference type="EMBL" id="PTA69178.1"/>
    </source>
</evidence>
<keyword evidence="3" id="KW-0597">Phosphoprotein</keyword>
<protein>
    <recommendedName>
        <fullName evidence="2">histidine kinase</fullName>
        <ecNumber evidence="2">2.7.13.3</ecNumber>
    </recommendedName>
</protein>
<dbReference type="OrthoDB" id="913606at2"/>
<dbReference type="InterPro" id="IPR005467">
    <property type="entry name" value="His_kinase_dom"/>
</dbReference>
<dbReference type="GO" id="GO:0000155">
    <property type="term" value="F:phosphorelay sensor kinase activity"/>
    <property type="evidence" value="ECO:0007669"/>
    <property type="project" value="InterPro"/>
</dbReference>
<dbReference type="AlphaFoldDB" id="A0A2T3WB92"/>
<evidence type="ECO:0000256" key="1">
    <source>
        <dbReference type="ARBA" id="ARBA00000085"/>
    </source>
</evidence>
<evidence type="ECO:0000313" key="9">
    <source>
        <dbReference type="Proteomes" id="UP000240317"/>
    </source>
</evidence>
<evidence type="ECO:0000256" key="6">
    <source>
        <dbReference type="ARBA" id="ARBA00023012"/>
    </source>
</evidence>
<dbReference type="PANTHER" id="PTHR43711">
    <property type="entry name" value="TWO-COMPONENT HISTIDINE KINASE"/>
    <property type="match status" value="1"/>
</dbReference>
<dbReference type="InterPro" id="IPR036097">
    <property type="entry name" value="HisK_dim/P_sf"/>
</dbReference>